<dbReference type="Pfam" id="PF14509">
    <property type="entry name" value="GH97_C"/>
    <property type="match status" value="1"/>
</dbReference>
<dbReference type="InterPro" id="IPR017853">
    <property type="entry name" value="GH"/>
</dbReference>
<dbReference type="InterPro" id="IPR029486">
    <property type="entry name" value="GH97_N"/>
</dbReference>
<dbReference type="InterPro" id="IPR013785">
    <property type="entry name" value="Aldolase_TIM"/>
</dbReference>
<dbReference type="InterPro" id="IPR029483">
    <property type="entry name" value="GH97_C"/>
</dbReference>
<dbReference type="EMBL" id="FUXK01000003">
    <property type="protein sequence ID" value="SJZ51688.1"/>
    <property type="molecule type" value="Genomic_DNA"/>
</dbReference>
<dbReference type="RefSeq" id="WP_025069832.1">
    <property type="nucleotide sequence ID" value="NZ_FUXK01000003.1"/>
</dbReference>
<dbReference type="PANTHER" id="PTHR35803:SF1">
    <property type="entry name" value="GLUCAN 1,4-ALPHA-GLUCOSIDASE SUSB"/>
    <property type="match status" value="1"/>
</dbReference>
<dbReference type="Pfam" id="PF10566">
    <property type="entry name" value="Glyco_hydro_97"/>
    <property type="match status" value="1"/>
</dbReference>
<dbReference type="GO" id="GO:0030246">
    <property type="term" value="F:carbohydrate binding"/>
    <property type="evidence" value="ECO:0007669"/>
    <property type="project" value="InterPro"/>
</dbReference>
<accession>A0A1T4LAW8</accession>
<evidence type="ECO:0000259" key="6">
    <source>
        <dbReference type="Pfam" id="PF14508"/>
    </source>
</evidence>
<sequence length="670" mass="75581">MKLFRLLFFSVALALVSVASGKTVAKVSSPDGTLILTAGINPHGQPYYELQRGKRLLIRPSLLGLQLKDGALDEDFRVLGFTHATKDETWQQPWGEEASVRNHYNELTMQLKQRAGQGRLLTIVFRIFNDGIGFRYVFPRQPQLTDFIIMNEETQFAFPFDAQTWSISTEGTHYYEALWTASPLSKKPMVSTPITMEVDDSLYMVVHEANLTDYAALNLQPIASQQGGVTVQSKLVPWQNGALVYAKAPFVSPWRTVIVARNLAEVAASRLMLNLNEPCKIDDTSWLETGKYVGIWWGMHMNTMTWSQGNKHGATTENTKKYIDFAARHGMKGVLVEGWNYGWDGDWGKEGDKFSFTKPYPDYDFAGLQRYALSKGVRLVAHNETGGAAKNYEQQLDCAFALYQRMGIKVVKTGYVNDWLDNAELQHSQYGVRHYRKVIETAAKHHLMIINHEPVMPTGLQRTYPNLVSGEGARGQEYNAWSADGGNPPSHLCILPFTRILAGPLDFTPGIFRIEGRVHPQTHPQTTLAKQLAAYVVIYAPWQMAADEIENYQGQPAFKFIEEVPTNWQQSRVLMAKLGQYMVTARKDRNSENWYVGGMTNEQARDLTLHFDFLDKGMRYKAIIYRDGDGATYQGNPYPLAIDQQLVSTETLLPIHLAKGGGFAIQLIKQ</sequence>
<dbReference type="Pfam" id="PF14508">
    <property type="entry name" value="GH97_N"/>
    <property type="match status" value="1"/>
</dbReference>
<evidence type="ECO:0000256" key="4">
    <source>
        <dbReference type="SAM" id="SignalP"/>
    </source>
</evidence>
<comment type="subunit">
    <text evidence="2">Monomer.</text>
</comment>
<evidence type="ECO:0000313" key="8">
    <source>
        <dbReference type="EMBL" id="SJZ51688.1"/>
    </source>
</evidence>
<feature type="domain" description="Glycosyl-hydrolase 97 catalytic" evidence="5">
    <location>
        <begin position="296"/>
        <end position="473"/>
    </location>
</feature>
<feature type="chain" id="PRO_5010589867" evidence="4">
    <location>
        <begin position="22"/>
        <end position="670"/>
    </location>
</feature>
<dbReference type="eggNOG" id="COG3023">
    <property type="taxonomic scope" value="Bacteria"/>
</dbReference>
<dbReference type="Gene3D" id="2.70.98.10">
    <property type="match status" value="1"/>
</dbReference>
<evidence type="ECO:0000256" key="2">
    <source>
        <dbReference type="ARBA" id="ARBA00011245"/>
    </source>
</evidence>
<dbReference type="AlphaFoldDB" id="A0A1T4LAW8"/>
<evidence type="ECO:0000256" key="1">
    <source>
        <dbReference type="ARBA" id="ARBA00001913"/>
    </source>
</evidence>
<dbReference type="Gene3D" id="3.20.20.70">
    <property type="entry name" value="Aldolase class I"/>
    <property type="match status" value="1"/>
</dbReference>
<feature type="domain" description="Glycosyl-hydrolase 97 N-terminal" evidence="6">
    <location>
        <begin position="27"/>
        <end position="278"/>
    </location>
</feature>
<organism evidence="8 9">
    <name type="scientific">Segatella oulorum</name>
    <dbReference type="NCBI Taxonomy" id="28136"/>
    <lineage>
        <taxon>Bacteria</taxon>
        <taxon>Pseudomonadati</taxon>
        <taxon>Bacteroidota</taxon>
        <taxon>Bacteroidia</taxon>
        <taxon>Bacteroidales</taxon>
        <taxon>Prevotellaceae</taxon>
        <taxon>Segatella</taxon>
    </lineage>
</organism>
<name>A0A1T4LAW8_9BACT</name>
<evidence type="ECO:0000256" key="3">
    <source>
        <dbReference type="ARBA" id="ARBA00022837"/>
    </source>
</evidence>
<keyword evidence="4" id="KW-0732">Signal</keyword>
<dbReference type="Proteomes" id="UP000190065">
    <property type="component" value="Unassembled WGS sequence"/>
</dbReference>
<protein>
    <submittedName>
        <fullName evidence="8">Alpha-glucosidase</fullName>
    </submittedName>
</protein>
<evidence type="ECO:0000313" key="9">
    <source>
        <dbReference type="Proteomes" id="UP000190065"/>
    </source>
</evidence>
<evidence type="ECO:0000259" key="7">
    <source>
        <dbReference type="Pfam" id="PF14509"/>
    </source>
</evidence>
<dbReference type="STRING" id="28136.SAMN02745202_00356"/>
<dbReference type="InterPro" id="IPR019563">
    <property type="entry name" value="GH97_catalytic"/>
</dbReference>
<comment type="cofactor">
    <cofactor evidence="1">
        <name>Ca(2+)</name>
        <dbReference type="ChEBI" id="CHEBI:29108"/>
    </cofactor>
</comment>
<feature type="domain" description="Glycosyl-hydrolase 97 C-terminal oligomerisation" evidence="7">
    <location>
        <begin position="567"/>
        <end position="667"/>
    </location>
</feature>
<keyword evidence="3" id="KW-0106">Calcium</keyword>
<dbReference type="SUPFAM" id="SSF51445">
    <property type="entry name" value="(Trans)glycosidases"/>
    <property type="match status" value="1"/>
</dbReference>
<dbReference type="InterPro" id="IPR052720">
    <property type="entry name" value="Glycosyl_hydrolase_97"/>
</dbReference>
<evidence type="ECO:0000259" key="5">
    <source>
        <dbReference type="Pfam" id="PF10566"/>
    </source>
</evidence>
<dbReference type="PANTHER" id="PTHR35803">
    <property type="entry name" value="GLUCAN 1,4-ALPHA-GLUCOSIDASE SUSB-RELATED"/>
    <property type="match status" value="1"/>
</dbReference>
<proteinExistence type="predicted"/>
<feature type="signal peptide" evidence="4">
    <location>
        <begin position="1"/>
        <end position="21"/>
    </location>
</feature>
<dbReference type="InterPro" id="IPR014718">
    <property type="entry name" value="GH-type_carb-bd"/>
</dbReference>
<reference evidence="8 9" key="1">
    <citation type="submission" date="2017-02" db="EMBL/GenBank/DDBJ databases">
        <authorList>
            <person name="Peterson S.W."/>
        </authorList>
    </citation>
    <scope>NUCLEOTIDE SEQUENCE [LARGE SCALE GENOMIC DNA]</scope>
    <source>
        <strain evidence="8 9">ATCC 43324</strain>
    </source>
</reference>
<gene>
    <name evidence="8" type="ORF">SAMN02745202_00356</name>
</gene>